<protein>
    <submittedName>
        <fullName evidence="3">Emc10 protein</fullName>
    </submittedName>
</protein>
<keyword evidence="2" id="KW-0732">Signal</keyword>
<accession>A0AAV5S566</accession>
<dbReference type="EMBL" id="BTGD01000025">
    <property type="protein sequence ID" value="GMM58377.1"/>
    <property type="molecule type" value="Genomic_DNA"/>
</dbReference>
<comment type="caution">
    <text evidence="3">The sequence shown here is derived from an EMBL/GenBank/DDBJ whole genome shotgun (WGS) entry which is preliminary data.</text>
</comment>
<organism evidence="3 4">
    <name type="scientific">Maudiozyma humilis</name>
    <name type="common">Sour dough yeast</name>
    <name type="synonym">Kazachstania humilis</name>
    <dbReference type="NCBI Taxonomy" id="51915"/>
    <lineage>
        <taxon>Eukaryota</taxon>
        <taxon>Fungi</taxon>
        <taxon>Dikarya</taxon>
        <taxon>Ascomycota</taxon>
        <taxon>Saccharomycotina</taxon>
        <taxon>Saccharomycetes</taxon>
        <taxon>Saccharomycetales</taxon>
        <taxon>Saccharomycetaceae</taxon>
        <taxon>Maudiozyma</taxon>
    </lineage>
</organism>
<feature type="region of interest" description="Disordered" evidence="1">
    <location>
        <begin position="145"/>
        <end position="178"/>
    </location>
</feature>
<proteinExistence type="predicted"/>
<sequence>MLQLTTLLLAAVPLSQALEVTLYASSLDGQQSQTLGTLDYDESNNSLTALNSAEAAQIPLDGTPYCIGTHSADSALEHSCFSLLELEWPLHYRLELAGTKGPGNSKFSLVRDESQEGLGGLVVDTAVAPVGSAIPLKKTTKTYADMRKDSEGGVEQFSASSAEKSNDEEKDGAQEGGPIGYLKNNWKQLLVGLIIYNVVTGFVKPGEEARGEESKEKK</sequence>
<gene>
    <name evidence="3" type="ORF">DAKH74_049940</name>
</gene>
<feature type="compositionally biased region" description="Basic and acidic residues" evidence="1">
    <location>
        <begin position="164"/>
        <end position="173"/>
    </location>
</feature>
<evidence type="ECO:0000313" key="4">
    <source>
        <dbReference type="Proteomes" id="UP001377567"/>
    </source>
</evidence>
<feature type="chain" id="PRO_5043842856" evidence="2">
    <location>
        <begin position="18"/>
        <end position="218"/>
    </location>
</feature>
<evidence type="ECO:0000256" key="1">
    <source>
        <dbReference type="SAM" id="MobiDB-lite"/>
    </source>
</evidence>
<keyword evidence="4" id="KW-1185">Reference proteome</keyword>
<feature type="signal peptide" evidence="2">
    <location>
        <begin position="1"/>
        <end position="17"/>
    </location>
</feature>
<dbReference type="Proteomes" id="UP001377567">
    <property type="component" value="Unassembled WGS sequence"/>
</dbReference>
<reference evidence="3 4" key="1">
    <citation type="journal article" date="2023" name="Elife">
        <title>Identification of key yeast species and microbe-microbe interactions impacting larval growth of Drosophila in the wild.</title>
        <authorList>
            <person name="Mure A."/>
            <person name="Sugiura Y."/>
            <person name="Maeda R."/>
            <person name="Honda K."/>
            <person name="Sakurai N."/>
            <person name="Takahashi Y."/>
            <person name="Watada M."/>
            <person name="Katoh T."/>
            <person name="Gotoh A."/>
            <person name="Gotoh Y."/>
            <person name="Taniguchi I."/>
            <person name="Nakamura K."/>
            <person name="Hayashi T."/>
            <person name="Katayama T."/>
            <person name="Uemura T."/>
            <person name="Hattori Y."/>
        </authorList>
    </citation>
    <scope>NUCLEOTIDE SEQUENCE [LARGE SCALE GENOMIC DNA]</scope>
    <source>
        <strain evidence="3 4">KH-74</strain>
    </source>
</reference>
<evidence type="ECO:0000256" key="2">
    <source>
        <dbReference type="SAM" id="SignalP"/>
    </source>
</evidence>
<name>A0AAV5S566_MAUHU</name>
<evidence type="ECO:0000313" key="3">
    <source>
        <dbReference type="EMBL" id="GMM58377.1"/>
    </source>
</evidence>
<dbReference type="AlphaFoldDB" id="A0AAV5S566"/>